<dbReference type="Gene3D" id="3.30.457.10">
    <property type="entry name" value="Copper amine oxidase-like, N-terminal domain"/>
    <property type="match status" value="1"/>
</dbReference>
<dbReference type="Pfam" id="PF08486">
    <property type="entry name" value="SpoIID"/>
    <property type="match status" value="1"/>
</dbReference>
<name>A0ABT9ZTY9_9BACI</name>
<sequence>MIRIKRFNIFFTLFSIVLILVAVAIEQQYISQNNVTPFSQQVSYNPLINVELVNYLGNVTELSISLNGAYTVNDESIDSNRSYRIKIENGKLALYDGSIKLQENTSFTFKPNEYNQQSLLRINNRPYLGDMQFAIKGSFIRPVNTLPLEDYLKGVVPHEMPASWAIEALKVQAIAARTYAMAHIHRVINDTINYQVYAGYAWHPNSTRAVTETAGETIHFNNSLALTVYSSSNGGRTESNANAWGGQSLPYFPIKDDPYDPIHPWNFRINKIQIDLTNRDLQRPETWWDSAREVDATITNNMKAWLSRNGYPNSEIKITSVPRLSFSNQRTSGGRVRRGDITVEFAVKSLANNEYVRNSDGSLRIHELRLEDTTAQQIRAMIGISLVRSYLIDSVEVTGSSFIVSGRGFGHGVGMSQWGAKGMADQGASYQDILQFYYPGTKLVSSASNQSPTEIPTNEPPKDSKDEPIEETVDETSEESVKEAVTEILLTINSKTARVNGQNVRMLEAPFLNNGRTLVPLRFVSEQLGANVHWNGTNRTITITDLDNRLVLRDNSRSVTVNGRNETIDVAPQIIRGTTFVPLRFISEQLNGTVHWNPTARIVHVKRIEIH</sequence>
<dbReference type="InterPro" id="IPR051922">
    <property type="entry name" value="Bact_Sporulation_Assoc"/>
</dbReference>
<dbReference type="PANTHER" id="PTHR30032">
    <property type="entry name" value="N-ACETYLMURAMOYL-L-ALANINE AMIDASE-RELATED"/>
    <property type="match status" value="1"/>
</dbReference>
<dbReference type="InterPro" id="IPR013486">
    <property type="entry name" value="SpoIID/LytB"/>
</dbReference>
<dbReference type="PANTHER" id="PTHR30032:SF4">
    <property type="entry name" value="AMIDASE ENHANCER"/>
    <property type="match status" value="1"/>
</dbReference>
<proteinExistence type="predicted"/>
<feature type="domain" description="Sporulation stage II protein D amidase enhancer LytB N-terminal" evidence="3">
    <location>
        <begin position="140"/>
        <end position="219"/>
    </location>
</feature>
<dbReference type="Proteomes" id="UP001230005">
    <property type="component" value="Unassembled WGS sequence"/>
</dbReference>
<gene>
    <name evidence="4" type="ORF">J2S74_002077</name>
</gene>
<evidence type="ECO:0000256" key="1">
    <source>
        <dbReference type="SAM" id="MobiDB-lite"/>
    </source>
</evidence>
<feature type="domain" description="Copper amine oxidase-like N-terminal" evidence="2">
    <location>
        <begin position="499"/>
        <end position="604"/>
    </location>
</feature>
<feature type="region of interest" description="Disordered" evidence="1">
    <location>
        <begin position="446"/>
        <end position="480"/>
    </location>
</feature>
<dbReference type="RefSeq" id="WP_307325029.1">
    <property type="nucleotide sequence ID" value="NZ_JAUSUG010000007.1"/>
</dbReference>
<keyword evidence="5" id="KW-1185">Reference proteome</keyword>
<feature type="compositionally biased region" description="Acidic residues" evidence="1">
    <location>
        <begin position="468"/>
        <end position="478"/>
    </location>
</feature>
<evidence type="ECO:0000259" key="2">
    <source>
        <dbReference type="Pfam" id="PF07833"/>
    </source>
</evidence>
<dbReference type="Pfam" id="PF07833">
    <property type="entry name" value="Cu_amine_oxidN1"/>
    <property type="match status" value="1"/>
</dbReference>
<accession>A0ABT9ZTY9</accession>
<feature type="compositionally biased region" description="Polar residues" evidence="1">
    <location>
        <begin position="446"/>
        <end position="456"/>
    </location>
</feature>
<dbReference type="SUPFAM" id="SSF55383">
    <property type="entry name" value="Copper amine oxidase, domain N"/>
    <property type="match status" value="1"/>
</dbReference>
<dbReference type="InterPro" id="IPR012854">
    <property type="entry name" value="Cu_amine_oxidase-like_N"/>
</dbReference>
<comment type="caution">
    <text evidence="4">The sequence shown here is derived from an EMBL/GenBank/DDBJ whole genome shotgun (WGS) entry which is preliminary data.</text>
</comment>
<dbReference type="InterPro" id="IPR036582">
    <property type="entry name" value="Mao_N_sf"/>
</dbReference>
<evidence type="ECO:0000313" key="5">
    <source>
        <dbReference type="Proteomes" id="UP001230005"/>
    </source>
</evidence>
<dbReference type="NCBIfam" id="TIGR02669">
    <property type="entry name" value="SpoIID_LytB"/>
    <property type="match status" value="1"/>
</dbReference>
<reference evidence="4 5" key="1">
    <citation type="submission" date="2023-07" db="EMBL/GenBank/DDBJ databases">
        <title>Genomic Encyclopedia of Type Strains, Phase IV (KMG-IV): sequencing the most valuable type-strain genomes for metagenomic binning, comparative biology and taxonomic classification.</title>
        <authorList>
            <person name="Goeker M."/>
        </authorList>
    </citation>
    <scope>NUCLEOTIDE SEQUENCE [LARGE SCALE GENOMIC DNA]</scope>
    <source>
        <strain evidence="4 5">DSM 9768</strain>
    </source>
</reference>
<dbReference type="EMBL" id="JAUSUG010000007">
    <property type="protein sequence ID" value="MDQ0254698.1"/>
    <property type="molecule type" value="Genomic_DNA"/>
</dbReference>
<protein>
    <submittedName>
        <fullName evidence="4">SpoIID/LytB domain protein</fullName>
    </submittedName>
</protein>
<evidence type="ECO:0000259" key="3">
    <source>
        <dbReference type="Pfam" id="PF08486"/>
    </source>
</evidence>
<evidence type="ECO:0000313" key="4">
    <source>
        <dbReference type="EMBL" id="MDQ0254698.1"/>
    </source>
</evidence>
<organism evidence="4 5">
    <name type="scientific">Evansella vedderi</name>
    <dbReference type="NCBI Taxonomy" id="38282"/>
    <lineage>
        <taxon>Bacteria</taxon>
        <taxon>Bacillati</taxon>
        <taxon>Bacillota</taxon>
        <taxon>Bacilli</taxon>
        <taxon>Bacillales</taxon>
        <taxon>Bacillaceae</taxon>
        <taxon>Evansella</taxon>
    </lineage>
</organism>
<dbReference type="InterPro" id="IPR013693">
    <property type="entry name" value="SpoIID/LytB_N"/>
</dbReference>